<accession>A0ABR0EBM5</accession>
<dbReference type="PANTHER" id="PTHR38115:SF1">
    <property type="entry name" value="LIPOCALIN-LIKE DOMAIN-CONTAINING PROTEIN"/>
    <property type="match status" value="1"/>
</dbReference>
<protein>
    <submittedName>
        <fullName evidence="2">Uncharacterized protein</fullName>
    </submittedName>
</protein>
<keyword evidence="3" id="KW-1185">Reference proteome</keyword>
<feature type="region of interest" description="Disordered" evidence="1">
    <location>
        <begin position="185"/>
        <end position="207"/>
    </location>
</feature>
<evidence type="ECO:0000256" key="1">
    <source>
        <dbReference type="SAM" id="MobiDB-lite"/>
    </source>
</evidence>
<evidence type="ECO:0000313" key="2">
    <source>
        <dbReference type="EMBL" id="KAK4498685.1"/>
    </source>
</evidence>
<comment type="caution">
    <text evidence="2">The sequence shown here is derived from an EMBL/GenBank/DDBJ whole genome shotgun (WGS) entry which is preliminary data.</text>
</comment>
<name>A0ABR0EBM5_ZASCE</name>
<sequence>MAAPDDLSIKSLNNTTWAANKTLSGDSDAVLTLQGVHYLLRTILGAAQITVGIKQWDDPTTGTTHLEMENNIAYAYGLPGVTDTYVTDFSPKEYYDTIFGNVRDRARWVRVNELRDAFQKEAWAEETEVLELWTDHLDVGASTSQVCGFEVVEGERRYTRRLVVSKGEDVLRVRLVFDYVGQRQGDDSEEVEGESVGASTNTQELEA</sequence>
<proteinExistence type="predicted"/>
<reference evidence="2 3" key="1">
    <citation type="journal article" date="2023" name="G3 (Bethesda)">
        <title>A chromosome-level genome assembly of Zasmidium syzygii isolated from banana leaves.</title>
        <authorList>
            <person name="van Westerhoven A.C."/>
            <person name="Mehrabi R."/>
            <person name="Talebi R."/>
            <person name="Steentjes M.B.F."/>
            <person name="Corcolon B."/>
            <person name="Chong P.A."/>
            <person name="Kema G.H.J."/>
            <person name="Seidl M.F."/>
        </authorList>
    </citation>
    <scope>NUCLEOTIDE SEQUENCE [LARGE SCALE GENOMIC DNA]</scope>
    <source>
        <strain evidence="2 3">P124</strain>
    </source>
</reference>
<organism evidence="2 3">
    <name type="scientific">Zasmidium cellare</name>
    <name type="common">Wine cellar mold</name>
    <name type="synonym">Racodium cellare</name>
    <dbReference type="NCBI Taxonomy" id="395010"/>
    <lineage>
        <taxon>Eukaryota</taxon>
        <taxon>Fungi</taxon>
        <taxon>Dikarya</taxon>
        <taxon>Ascomycota</taxon>
        <taxon>Pezizomycotina</taxon>
        <taxon>Dothideomycetes</taxon>
        <taxon>Dothideomycetidae</taxon>
        <taxon>Mycosphaerellales</taxon>
        <taxon>Mycosphaerellaceae</taxon>
        <taxon>Zasmidium</taxon>
    </lineage>
</organism>
<dbReference type="Proteomes" id="UP001305779">
    <property type="component" value="Unassembled WGS sequence"/>
</dbReference>
<evidence type="ECO:0000313" key="3">
    <source>
        <dbReference type="Proteomes" id="UP001305779"/>
    </source>
</evidence>
<dbReference type="InterPro" id="IPR053037">
    <property type="entry name" value="Pericyclase_pydY-like"/>
</dbReference>
<dbReference type="PANTHER" id="PTHR38115">
    <property type="entry name" value="LIPOCALIN-LIKE DOMAIN-CONTAINING PROTEIN"/>
    <property type="match status" value="1"/>
</dbReference>
<dbReference type="EMBL" id="JAXOVC010000007">
    <property type="protein sequence ID" value="KAK4498685.1"/>
    <property type="molecule type" value="Genomic_DNA"/>
</dbReference>
<gene>
    <name evidence="2" type="ORF">PRZ48_009195</name>
</gene>
<feature type="compositionally biased region" description="Polar residues" evidence="1">
    <location>
        <begin position="198"/>
        <end position="207"/>
    </location>
</feature>